<evidence type="ECO:0000313" key="2">
    <source>
        <dbReference type="EMBL" id="QGT98824.1"/>
    </source>
</evidence>
<evidence type="ECO:0008006" key="4">
    <source>
        <dbReference type="Google" id="ProtNLM"/>
    </source>
</evidence>
<dbReference type="KEGG" id="salq:SYNTR_0231"/>
<gene>
    <name evidence="2" type="ORF">SYNTR_0231</name>
</gene>
<dbReference type="Pfam" id="PF09579">
    <property type="entry name" value="Spore_YtfJ"/>
    <property type="match status" value="1"/>
</dbReference>
<evidence type="ECO:0000256" key="1">
    <source>
        <dbReference type="SAM" id="MobiDB-lite"/>
    </source>
</evidence>
<dbReference type="PANTHER" id="PTHR39162">
    <property type="entry name" value="GLL3345 PROTEIN"/>
    <property type="match status" value="1"/>
</dbReference>
<dbReference type="Proteomes" id="UP000426444">
    <property type="component" value="Chromosome"/>
</dbReference>
<dbReference type="EMBL" id="CP046457">
    <property type="protein sequence ID" value="QGT98824.1"/>
    <property type="molecule type" value="Genomic_DNA"/>
</dbReference>
<feature type="region of interest" description="Disordered" evidence="1">
    <location>
        <begin position="48"/>
        <end position="68"/>
    </location>
</feature>
<protein>
    <recommendedName>
        <fullName evidence="4">Sporulation protein YtfJ</fullName>
    </recommendedName>
</protein>
<dbReference type="InterPro" id="IPR014229">
    <property type="entry name" value="Spore_YtfJ"/>
</dbReference>
<evidence type="ECO:0000313" key="3">
    <source>
        <dbReference type="Proteomes" id="UP000426444"/>
    </source>
</evidence>
<dbReference type="PIRSF" id="PIRSF021377">
    <property type="entry name" value="YtfJ"/>
    <property type="match status" value="1"/>
</dbReference>
<sequence>MDFNENMNTLLERLEKFFRTETVVGEPIQLGNITLVPIIGVSFGLGGGGGSGKDSSGNDGSGGGAGVGGKITPNAILVIKNEEVSVIPLNEKTSIDKIVSMVPEIISKITPDKQTQETNS</sequence>
<dbReference type="AlphaFoldDB" id="A0A6I6DBI0"/>
<dbReference type="PANTHER" id="PTHR39162:SF1">
    <property type="entry name" value="SPORULATION PROTEIN YTFJ"/>
    <property type="match status" value="1"/>
</dbReference>
<proteinExistence type="predicted"/>
<dbReference type="RefSeq" id="WP_156202780.1">
    <property type="nucleotide sequence ID" value="NZ_CP046457.1"/>
</dbReference>
<keyword evidence="3" id="KW-1185">Reference proteome</keyword>
<accession>A0A6I6DBI0</accession>
<dbReference type="OrthoDB" id="1711150at2"/>
<reference evidence="3" key="1">
    <citation type="journal article" date="2019" name="Microbiology">
        <title>Complete Genome Sequence of an Uncultured Bacterium of the Candidate Phylum Bipolaricaulota.</title>
        <authorList>
            <person name="Kadnikov V.V."/>
            <person name="Mardanov A.V."/>
            <person name="Beletsky A.V."/>
            <person name="Frank Y.A."/>
            <person name="Karnachuk O.V."/>
            <person name="Ravin N.V."/>
        </authorList>
    </citation>
    <scope>NUCLEOTIDE SEQUENCE [LARGE SCALE GENOMIC DNA]</scope>
</reference>
<name>A0A6I6DBI0_9FIRM</name>
<organism evidence="2 3">
    <name type="scientific">Candidatus Syntrophocurvum alkaliphilum</name>
    <dbReference type="NCBI Taxonomy" id="2293317"/>
    <lineage>
        <taxon>Bacteria</taxon>
        <taxon>Bacillati</taxon>
        <taxon>Bacillota</taxon>
        <taxon>Clostridia</taxon>
        <taxon>Eubacteriales</taxon>
        <taxon>Syntrophomonadaceae</taxon>
        <taxon>Candidatus Syntrophocurvum</taxon>
    </lineage>
</organism>
<feature type="compositionally biased region" description="Gly residues" evidence="1">
    <location>
        <begin position="59"/>
        <end position="68"/>
    </location>
</feature>